<dbReference type="PROSITE" id="PS50102">
    <property type="entry name" value="RRM"/>
    <property type="match status" value="1"/>
</dbReference>
<dbReference type="InterPro" id="IPR018222">
    <property type="entry name" value="Nuclear_transport_factor_2_euk"/>
</dbReference>
<dbReference type="InterPro" id="IPR000504">
    <property type="entry name" value="RRM_dom"/>
</dbReference>
<evidence type="ECO:0000256" key="2">
    <source>
        <dbReference type="ARBA" id="ARBA00022884"/>
    </source>
</evidence>
<evidence type="ECO:0000259" key="5">
    <source>
        <dbReference type="PROSITE" id="PS50102"/>
    </source>
</evidence>
<sequence length="471" mass="51454">MVMDRPLSPQCVGREFVRQYYTLLNEAPEHLHRFYNNSSSFIHGGVDSSNRETVAVVGQRQIHQRIQQLNFRDCHAKITQVDSQATLGNGVVVQVSGELSNAGQPMRRFSQTFVLASQNPKKYYVHNDIFRYQDMLTDEDVESELARSEAEEDQEPDGPENEIHQAEGQTNVGYYTGVSQVVNGTGEPKVVPEETVVQPTIPIVQQQQQPQQQPPAAQPQNPQQQPQQAPQQSAPQPTTQVPTESIHPQQYNSSNNIDVTQPQIPPAKSEKPVGMIKAQNQTPKPQRGSDQRNNFSSANRSQNSDDNGNYGGGSDDRRRNIPNIQYSDSHQLFIGNLPHNATEMDLRDLFGKFGTIVDLRILSKPGSKGPGLRVPNYGFIIFEDVSSVQSTLNAKPIYFPDENGVKLNVEEKKARREGGGGGGGPRGSGGSRGGGPGGMMRGGPGGMAGPPRGGGTGSRGGIRFNPNNRGR</sequence>
<feature type="region of interest" description="Disordered" evidence="4">
    <location>
        <begin position="204"/>
        <end position="322"/>
    </location>
</feature>
<keyword evidence="8" id="KW-1185">Reference proteome</keyword>
<dbReference type="InterPro" id="IPR039539">
    <property type="entry name" value="Ras_GTPase_bind_prot"/>
</dbReference>
<dbReference type="PANTHER" id="PTHR10693:SF20">
    <property type="entry name" value="AT27578P"/>
    <property type="match status" value="1"/>
</dbReference>
<feature type="compositionally biased region" description="Gly residues" evidence="4">
    <location>
        <begin position="419"/>
        <end position="460"/>
    </location>
</feature>
<dbReference type="GO" id="GO:0005829">
    <property type="term" value="C:cytosol"/>
    <property type="evidence" value="ECO:0007669"/>
    <property type="project" value="TreeGrafter"/>
</dbReference>
<dbReference type="PROSITE" id="PS50177">
    <property type="entry name" value="NTF2_DOMAIN"/>
    <property type="match status" value="1"/>
</dbReference>
<evidence type="ECO:0000313" key="8">
    <source>
        <dbReference type="Proteomes" id="UP001461498"/>
    </source>
</evidence>
<dbReference type="PANTHER" id="PTHR10693">
    <property type="entry name" value="RAS GTPASE-ACTIVATING PROTEIN-BINDING PROTEIN"/>
    <property type="match status" value="1"/>
</dbReference>
<feature type="region of interest" description="Disordered" evidence="4">
    <location>
        <begin position="414"/>
        <end position="471"/>
    </location>
</feature>
<dbReference type="InterPro" id="IPR012677">
    <property type="entry name" value="Nucleotide-bd_a/b_plait_sf"/>
</dbReference>
<dbReference type="SUPFAM" id="SSF54928">
    <property type="entry name" value="RNA-binding domain, RBD"/>
    <property type="match status" value="1"/>
</dbReference>
<dbReference type="CDD" id="cd00780">
    <property type="entry name" value="NTF2"/>
    <property type="match status" value="1"/>
</dbReference>
<feature type="domain" description="NTF2" evidence="6">
    <location>
        <begin position="12"/>
        <end position="132"/>
    </location>
</feature>
<accession>A0AAW1DBV6</accession>
<reference evidence="7 8" key="1">
    <citation type="submission" date="2022-12" db="EMBL/GenBank/DDBJ databases">
        <title>Chromosome-level genome assembly of true bugs.</title>
        <authorList>
            <person name="Ma L."/>
            <person name="Li H."/>
        </authorList>
    </citation>
    <scope>NUCLEOTIDE SEQUENCE [LARGE SCALE GENOMIC DNA]</scope>
    <source>
        <strain evidence="7">Lab_2022b</strain>
    </source>
</reference>
<dbReference type="GO" id="GO:1990904">
    <property type="term" value="C:ribonucleoprotein complex"/>
    <property type="evidence" value="ECO:0007669"/>
    <property type="project" value="TreeGrafter"/>
</dbReference>
<dbReference type="Gene3D" id="3.10.450.50">
    <property type="match status" value="1"/>
</dbReference>
<name>A0AAW1DBV6_9HEMI</name>
<evidence type="ECO:0000259" key="6">
    <source>
        <dbReference type="PROSITE" id="PS50177"/>
    </source>
</evidence>
<feature type="compositionally biased region" description="Polar residues" evidence="4">
    <location>
        <begin position="246"/>
        <end position="262"/>
    </location>
</feature>
<feature type="region of interest" description="Disordered" evidence="4">
    <location>
        <begin position="140"/>
        <end position="164"/>
    </location>
</feature>
<organism evidence="7 8">
    <name type="scientific">Rhynocoris fuscipes</name>
    <dbReference type="NCBI Taxonomy" id="488301"/>
    <lineage>
        <taxon>Eukaryota</taxon>
        <taxon>Metazoa</taxon>
        <taxon>Ecdysozoa</taxon>
        <taxon>Arthropoda</taxon>
        <taxon>Hexapoda</taxon>
        <taxon>Insecta</taxon>
        <taxon>Pterygota</taxon>
        <taxon>Neoptera</taxon>
        <taxon>Paraneoptera</taxon>
        <taxon>Hemiptera</taxon>
        <taxon>Heteroptera</taxon>
        <taxon>Panheteroptera</taxon>
        <taxon>Cimicomorpha</taxon>
        <taxon>Reduviidae</taxon>
        <taxon>Harpactorinae</taxon>
        <taxon>Harpactorini</taxon>
        <taxon>Rhynocoris</taxon>
    </lineage>
</organism>
<dbReference type="InterPro" id="IPR035979">
    <property type="entry name" value="RBD_domain_sf"/>
</dbReference>
<dbReference type="Pfam" id="PF00076">
    <property type="entry name" value="RRM_1"/>
    <property type="match status" value="1"/>
</dbReference>
<dbReference type="InterPro" id="IPR002075">
    <property type="entry name" value="NTF2_dom"/>
</dbReference>
<evidence type="ECO:0000256" key="1">
    <source>
        <dbReference type="ARBA" id="ARBA00004210"/>
    </source>
</evidence>
<evidence type="ECO:0000313" key="7">
    <source>
        <dbReference type="EMBL" id="KAK9507524.1"/>
    </source>
</evidence>
<comment type="subcellular location">
    <subcellularLocation>
        <location evidence="1">Cytoplasm</location>
        <location evidence="1">Stress granule</location>
    </subcellularLocation>
</comment>
<evidence type="ECO:0000256" key="3">
    <source>
        <dbReference type="PROSITE-ProRule" id="PRU00176"/>
    </source>
</evidence>
<dbReference type="InterPro" id="IPR032710">
    <property type="entry name" value="NTF2-like_dom_sf"/>
</dbReference>
<evidence type="ECO:0008006" key="9">
    <source>
        <dbReference type="Google" id="ProtNLM"/>
    </source>
</evidence>
<keyword evidence="2 3" id="KW-0694">RNA-binding</keyword>
<dbReference type="FunFam" id="3.10.450.50:FF:000010">
    <property type="entry name" value="Ras GTPase-activating protein-binding protein"/>
    <property type="match status" value="1"/>
</dbReference>
<feature type="compositionally biased region" description="Polar residues" evidence="4">
    <location>
        <begin position="291"/>
        <end position="302"/>
    </location>
</feature>
<dbReference type="Proteomes" id="UP001461498">
    <property type="component" value="Unassembled WGS sequence"/>
</dbReference>
<dbReference type="GO" id="GO:0010494">
    <property type="term" value="C:cytoplasmic stress granule"/>
    <property type="evidence" value="ECO:0007669"/>
    <property type="project" value="UniProtKB-SubCell"/>
</dbReference>
<dbReference type="Gene3D" id="3.30.70.330">
    <property type="match status" value="1"/>
</dbReference>
<dbReference type="AlphaFoldDB" id="A0AAW1DBV6"/>
<feature type="domain" description="RRM" evidence="5">
    <location>
        <begin position="330"/>
        <end position="414"/>
    </location>
</feature>
<dbReference type="SMART" id="SM00360">
    <property type="entry name" value="RRM"/>
    <property type="match status" value="1"/>
</dbReference>
<gene>
    <name evidence="7" type="ORF">O3M35_007361</name>
</gene>
<dbReference type="SUPFAM" id="SSF54427">
    <property type="entry name" value="NTF2-like"/>
    <property type="match status" value="1"/>
</dbReference>
<evidence type="ECO:0000256" key="4">
    <source>
        <dbReference type="SAM" id="MobiDB-lite"/>
    </source>
</evidence>
<dbReference type="Pfam" id="PF02136">
    <property type="entry name" value="NTF2"/>
    <property type="match status" value="1"/>
</dbReference>
<feature type="compositionally biased region" description="Acidic residues" evidence="4">
    <location>
        <begin position="150"/>
        <end position="160"/>
    </location>
</feature>
<comment type="caution">
    <text evidence="7">The sequence shown here is derived from an EMBL/GenBank/DDBJ whole genome shotgun (WGS) entry which is preliminary data.</text>
</comment>
<protein>
    <recommendedName>
        <fullName evidence="9">Ras GTPase-activating protein-binding protein 2</fullName>
    </recommendedName>
</protein>
<dbReference type="GO" id="GO:0003729">
    <property type="term" value="F:mRNA binding"/>
    <property type="evidence" value="ECO:0007669"/>
    <property type="project" value="TreeGrafter"/>
</dbReference>
<feature type="compositionally biased region" description="Low complexity" evidence="4">
    <location>
        <begin position="218"/>
        <end position="242"/>
    </location>
</feature>
<dbReference type="EMBL" id="JAPXFL010000004">
    <property type="protein sequence ID" value="KAK9507524.1"/>
    <property type="molecule type" value="Genomic_DNA"/>
</dbReference>
<proteinExistence type="predicted"/>